<dbReference type="AlphaFoldDB" id="A0A820NRS2"/>
<reference evidence="1" key="1">
    <citation type="submission" date="2021-02" db="EMBL/GenBank/DDBJ databases">
        <authorList>
            <person name="Nowell W R."/>
        </authorList>
    </citation>
    <scope>NUCLEOTIDE SEQUENCE</scope>
</reference>
<evidence type="ECO:0000313" key="1">
    <source>
        <dbReference type="EMBL" id="CAF4393187.1"/>
    </source>
</evidence>
<protein>
    <submittedName>
        <fullName evidence="1">Uncharacterized protein</fullName>
    </submittedName>
</protein>
<organism evidence="1 2">
    <name type="scientific">Rotaria sordida</name>
    <dbReference type="NCBI Taxonomy" id="392033"/>
    <lineage>
        <taxon>Eukaryota</taxon>
        <taxon>Metazoa</taxon>
        <taxon>Spiralia</taxon>
        <taxon>Gnathifera</taxon>
        <taxon>Rotifera</taxon>
        <taxon>Eurotatoria</taxon>
        <taxon>Bdelloidea</taxon>
        <taxon>Philodinida</taxon>
        <taxon>Philodinidae</taxon>
        <taxon>Rotaria</taxon>
    </lineage>
</organism>
<dbReference type="EMBL" id="CAJOBD010064441">
    <property type="protein sequence ID" value="CAF4393187.1"/>
    <property type="molecule type" value="Genomic_DNA"/>
</dbReference>
<comment type="caution">
    <text evidence="1">The sequence shown here is derived from an EMBL/GenBank/DDBJ whole genome shotgun (WGS) entry which is preliminary data.</text>
</comment>
<gene>
    <name evidence="1" type="ORF">JBS370_LOCUS43212</name>
</gene>
<dbReference type="Proteomes" id="UP000663836">
    <property type="component" value="Unassembled WGS sequence"/>
</dbReference>
<name>A0A820NRS2_9BILA</name>
<accession>A0A820NRS2</accession>
<feature type="non-terminal residue" evidence="1">
    <location>
        <position position="22"/>
    </location>
</feature>
<evidence type="ECO:0000313" key="2">
    <source>
        <dbReference type="Proteomes" id="UP000663836"/>
    </source>
</evidence>
<sequence>MGKSVTSQCQAMLQKRQELWES</sequence>
<proteinExistence type="predicted"/>